<evidence type="ECO:0000313" key="8">
    <source>
        <dbReference type="Proteomes" id="UP000327044"/>
    </source>
</evidence>
<comment type="caution">
    <text evidence="7">The sequence shown here is derived from an EMBL/GenBank/DDBJ whole genome shotgun (WGS) entry which is preliminary data.</text>
</comment>
<dbReference type="Pfam" id="PF02803">
    <property type="entry name" value="Thiolase_C"/>
    <property type="match status" value="1"/>
</dbReference>
<dbReference type="Proteomes" id="UP000327044">
    <property type="component" value="Unassembled WGS sequence"/>
</dbReference>
<gene>
    <name evidence="7" type="ORF">PPYR_04050</name>
</gene>
<dbReference type="AlphaFoldDB" id="A0A5N4AWZ9"/>
<evidence type="ECO:0000259" key="5">
    <source>
        <dbReference type="Pfam" id="PF00108"/>
    </source>
</evidence>
<proteinExistence type="inferred from homology"/>
<evidence type="ECO:0008006" key="9">
    <source>
        <dbReference type="Google" id="ProtNLM"/>
    </source>
</evidence>
<evidence type="ECO:0000256" key="3">
    <source>
        <dbReference type="ARBA" id="ARBA00023315"/>
    </source>
</evidence>
<dbReference type="GO" id="GO:0016747">
    <property type="term" value="F:acyltransferase activity, transferring groups other than amino-acyl groups"/>
    <property type="evidence" value="ECO:0007669"/>
    <property type="project" value="InterPro"/>
</dbReference>
<feature type="domain" description="Thiolase N-terminal" evidence="5">
    <location>
        <begin position="7"/>
        <end position="267"/>
    </location>
</feature>
<evidence type="ECO:0000256" key="4">
    <source>
        <dbReference type="RuleBase" id="RU003557"/>
    </source>
</evidence>
<dbReference type="PANTHER" id="PTHR18919">
    <property type="entry name" value="ACETYL-COA C-ACYLTRANSFERASE"/>
    <property type="match status" value="1"/>
</dbReference>
<dbReference type="SUPFAM" id="SSF53901">
    <property type="entry name" value="Thiolase-like"/>
    <property type="match status" value="2"/>
</dbReference>
<comment type="similarity">
    <text evidence="1 4">Belongs to the thiolase-like superfamily. Thiolase family.</text>
</comment>
<evidence type="ECO:0000256" key="1">
    <source>
        <dbReference type="ARBA" id="ARBA00010982"/>
    </source>
</evidence>
<dbReference type="Pfam" id="PF00108">
    <property type="entry name" value="Thiolase_N"/>
    <property type="match status" value="1"/>
</dbReference>
<name>A0A5N4AWZ9_PHOPY</name>
<sequence length="398" mass="42831">MMENDGIYIIAACRTGIGALNGQFKNTPGTILGATVIKCCLEKAQILPSDISEVIIGQVLTAGQGQNPARQAAIQAGIPWSTPAFTVNMLGGSSLKAVYLGYQAIRCKTDVKVVMCGGQENMTMAQHSVNVRNMCEPQEIQVQDTILMDGLLDPLTGLHISEVAERFAAVNQITREVQDRFALRSHNRAERSVVSKVFEQEIVAVQQSEGKSSVIKDELVQKNVTLPQLCEMPPVITADMLESSGTVTKGNSAVAADAAAAVILCSGEQIERRNFIPLVRLVEFAEIGTNPFELGVAVVIAIEEVLTRSSWSKEDVDLFEVDETFSSQVVFVVKKLEISMKKVNVASGSIALGRPLGANGARMLVTLVNNLHRLRLQRGVVVASISGGMAIAVSVQRR</sequence>
<dbReference type="Gene3D" id="3.40.47.10">
    <property type="match status" value="2"/>
</dbReference>
<dbReference type="EMBL" id="VVIM01000002">
    <property type="protein sequence ID" value="KAB0801864.1"/>
    <property type="molecule type" value="Genomic_DNA"/>
</dbReference>
<reference evidence="7 8" key="1">
    <citation type="journal article" date="2018" name="Elife">
        <title>Firefly genomes illuminate parallel origins of bioluminescence in beetles.</title>
        <authorList>
            <person name="Fallon T.R."/>
            <person name="Lower S.E."/>
            <person name="Chang C.H."/>
            <person name="Bessho-Uehara M."/>
            <person name="Martin G.J."/>
            <person name="Bewick A.J."/>
            <person name="Behringer M."/>
            <person name="Debat H.J."/>
            <person name="Wong I."/>
            <person name="Day J.C."/>
            <person name="Suvorov A."/>
            <person name="Silva C.J."/>
            <person name="Stanger-Hall K.F."/>
            <person name="Hall D.W."/>
            <person name="Schmitz R.J."/>
            <person name="Nelson D.R."/>
            <person name="Lewis S.M."/>
            <person name="Shigenobu S."/>
            <person name="Bybee S.M."/>
            <person name="Larracuente A.M."/>
            <person name="Oba Y."/>
            <person name="Weng J.K."/>
        </authorList>
    </citation>
    <scope>NUCLEOTIDE SEQUENCE [LARGE SCALE GENOMIC DNA]</scope>
    <source>
        <strain evidence="7">1611_PpyrPB1</strain>
        <tissue evidence="7">Whole body</tissue>
    </source>
</reference>
<evidence type="ECO:0000313" key="7">
    <source>
        <dbReference type="EMBL" id="KAB0801864.1"/>
    </source>
</evidence>
<dbReference type="PIRSF" id="PIRSF000429">
    <property type="entry name" value="Ac-CoA_Ac_transf"/>
    <property type="match status" value="1"/>
</dbReference>
<evidence type="ECO:0000256" key="2">
    <source>
        <dbReference type="ARBA" id="ARBA00022679"/>
    </source>
</evidence>
<dbReference type="CDD" id="cd00751">
    <property type="entry name" value="thiolase"/>
    <property type="match status" value="1"/>
</dbReference>
<dbReference type="InterPro" id="IPR016039">
    <property type="entry name" value="Thiolase-like"/>
</dbReference>
<evidence type="ECO:0000259" key="6">
    <source>
        <dbReference type="Pfam" id="PF02803"/>
    </source>
</evidence>
<accession>A0A5N4AWZ9</accession>
<dbReference type="PANTHER" id="PTHR18919:SF107">
    <property type="entry name" value="ACETYL-COA ACETYLTRANSFERASE, CYTOSOLIC"/>
    <property type="match status" value="1"/>
</dbReference>
<feature type="domain" description="Thiolase C-terminal" evidence="6">
    <location>
        <begin position="277"/>
        <end position="396"/>
    </location>
</feature>
<dbReference type="InParanoid" id="A0A5N4AWZ9"/>
<dbReference type="NCBIfam" id="TIGR01930">
    <property type="entry name" value="AcCoA-C-Actrans"/>
    <property type="match status" value="1"/>
</dbReference>
<dbReference type="InterPro" id="IPR020616">
    <property type="entry name" value="Thiolase_N"/>
</dbReference>
<keyword evidence="2 4" id="KW-0808">Transferase</keyword>
<keyword evidence="8" id="KW-1185">Reference proteome</keyword>
<keyword evidence="3 4" id="KW-0012">Acyltransferase</keyword>
<organism evidence="7 8">
    <name type="scientific">Photinus pyralis</name>
    <name type="common">Common eastern firefly</name>
    <name type="synonym">Lampyris pyralis</name>
    <dbReference type="NCBI Taxonomy" id="7054"/>
    <lineage>
        <taxon>Eukaryota</taxon>
        <taxon>Metazoa</taxon>
        <taxon>Ecdysozoa</taxon>
        <taxon>Arthropoda</taxon>
        <taxon>Hexapoda</taxon>
        <taxon>Insecta</taxon>
        <taxon>Pterygota</taxon>
        <taxon>Neoptera</taxon>
        <taxon>Endopterygota</taxon>
        <taxon>Coleoptera</taxon>
        <taxon>Polyphaga</taxon>
        <taxon>Elateriformia</taxon>
        <taxon>Elateroidea</taxon>
        <taxon>Lampyridae</taxon>
        <taxon>Lampyrinae</taxon>
        <taxon>Photinus</taxon>
    </lineage>
</organism>
<protein>
    <recommendedName>
        <fullName evidence="9">Thiolase N-terminal domain-containing protein</fullName>
    </recommendedName>
</protein>
<dbReference type="InterPro" id="IPR020617">
    <property type="entry name" value="Thiolase_C"/>
</dbReference>
<dbReference type="InterPro" id="IPR002155">
    <property type="entry name" value="Thiolase"/>
</dbReference>